<comment type="caution">
    <text evidence="1">The sequence shown here is derived from an EMBL/GenBank/DDBJ whole genome shotgun (WGS) entry which is preliminary data.</text>
</comment>
<protein>
    <submittedName>
        <fullName evidence="1">DUF3027 family protein</fullName>
    </submittedName>
</protein>
<name>A0A4R2RA33_9PSEU</name>
<dbReference type="Proteomes" id="UP000294911">
    <property type="component" value="Unassembled WGS sequence"/>
</dbReference>
<organism evidence="1 2">
    <name type="scientific">Tamaricihabitans halophyticus</name>
    <dbReference type="NCBI Taxonomy" id="1262583"/>
    <lineage>
        <taxon>Bacteria</taxon>
        <taxon>Bacillati</taxon>
        <taxon>Actinomycetota</taxon>
        <taxon>Actinomycetes</taxon>
        <taxon>Pseudonocardiales</taxon>
        <taxon>Pseudonocardiaceae</taxon>
        <taxon>Tamaricihabitans</taxon>
    </lineage>
</organism>
<proteinExistence type="predicted"/>
<sequence length="263" mass="27507">MMPTVLEPPTVAVPPSLADAVQLAREAAQQEAGTEPVGAHVDVLPEDQYSATHLFVADKPGYRGWQWAVTVAIAAPDEPVTVSEVVLLPGADALVAPDWVPWQERVRSGDLGVGDLLPTAPDDPRLVPGYLASDDPAVEEVATELGLGRIRVLSREGRLAAADRWYRGDAGPRSDMARAAPANCGSCGFFLPLAGSLRAAFGACANDVAPAEGRVVHVEYGCGAHSEAEVEQGSSVPIAGLVYDDATLEFTEADDDEDGSAAR</sequence>
<dbReference type="EMBL" id="SLXQ01000001">
    <property type="protein sequence ID" value="TCP56551.1"/>
    <property type="molecule type" value="Genomic_DNA"/>
</dbReference>
<evidence type="ECO:0000313" key="1">
    <source>
        <dbReference type="EMBL" id="TCP56551.1"/>
    </source>
</evidence>
<evidence type="ECO:0000313" key="2">
    <source>
        <dbReference type="Proteomes" id="UP000294911"/>
    </source>
</evidence>
<dbReference type="InterPro" id="IPR021391">
    <property type="entry name" value="DUF3027"/>
</dbReference>
<accession>A0A4R2RA33</accession>
<keyword evidence="2" id="KW-1185">Reference proteome</keyword>
<gene>
    <name evidence="1" type="ORF">EV191_101494</name>
</gene>
<reference evidence="1 2" key="1">
    <citation type="submission" date="2019-03" db="EMBL/GenBank/DDBJ databases">
        <title>Genomic Encyclopedia of Type Strains, Phase IV (KMG-IV): sequencing the most valuable type-strain genomes for metagenomic binning, comparative biology and taxonomic classification.</title>
        <authorList>
            <person name="Goeker M."/>
        </authorList>
    </citation>
    <scope>NUCLEOTIDE SEQUENCE [LARGE SCALE GENOMIC DNA]</scope>
    <source>
        <strain evidence="1 2">DSM 45765</strain>
    </source>
</reference>
<dbReference type="Pfam" id="PF11228">
    <property type="entry name" value="DUF3027"/>
    <property type="match status" value="1"/>
</dbReference>
<dbReference type="AlphaFoldDB" id="A0A4R2RA33"/>